<accession>A0A6V4KLS6</accession>
<keyword evidence="1" id="KW-0677">Repeat</keyword>
<sequence length="225" mass="24544">MAPRTSSEGHGGTTEVVVPGVTYEYMNPNYKESLPREWYNTSFQLLPTDEVLKKIKGNDPAYTVLDASCRQLQGSRIEIISECCKGNSSITEIDLRGNGFDADGLYAMVQALKTMPNVKKLNLRGNTCRNEGVEALADYLKTNKTITTLNLNENNLGSPGAVVIAGALKENTTLTEVDLSLNYIDDAGGKAIADMLASNSTLKVLGMSGNEIEDKELRKKCRSRK</sequence>
<dbReference type="InterPro" id="IPR001611">
    <property type="entry name" value="Leu-rich_rpt"/>
</dbReference>
<proteinExistence type="predicted"/>
<gene>
    <name evidence="2" type="ORF">CPOL0286_LOCUS15566</name>
    <name evidence="3" type="ORF">CPOL0286_LOCUS15567</name>
</gene>
<protein>
    <submittedName>
        <fullName evidence="3">Uncharacterized protein</fullName>
    </submittedName>
</protein>
<evidence type="ECO:0000256" key="1">
    <source>
        <dbReference type="ARBA" id="ARBA00022737"/>
    </source>
</evidence>
<dbReference type="SUPFAM" id="SSF52047">
    <property type="entry name" value="RNI-like"/>
    <property type="match status" value="1"/>
</dbReference>
<dbReference type="EMBL" id="HBKO01034282">
    <property type="protein sequence ID" value="CAE2256155.1"/>
    <property type="molecule type" value="Transcribed_RNA"/>
</dbReference>
<dbReference type="Gene3D" id="3.80.10.10">
    <property type="entry name" value="Ribonuclease Inhibitor"/>
    <property type="match status" value="2"/>
</dbReference>
<dbReference type="AlphaFoldDB" id="A0A6V4KLS6"/>
<dbReference type="InterPro" id="IPR032675">
    <property type="entry name" value="LRR_dom_sf"/>
</dbReference>
<reference evidence="3" key="1">
    <citation type="submission" date="2021-01" db="EMBL/GenBank/DDBJ databases">
        <authorList>
            <person name="Corre E."/>
            <person name="Pelletier E."/>
            <person name="Niang G."/>
            <person name="Scheremetjew M."/>
            <person name="Finn R."/>
            <person name="Kale V."/>
            <person name="Holt S."/>
            <person name="Cochrane G."/>
            <person name="Meng A."/>
            <person name="Brown T."/>
            <person name="Cohen L."/>
        </authorList>
    </citation>
    <scope>NUCLEOTIDE SEQUENCE</scope>
    <source>
        <strain evidence="3">UIO037</strain>
    </source>
</reference>
<dbReference type="InterPro" id="IPR052201">
    <property type="entry name" value="LRR-containing_regulator"/>
</dbReference>
<evidence type="ECO:0000313" key="3">
    <source>
        <dbReference type="EMBL" id="CAE2256164.1"/>
    </source>
</evidence>
<dbReference type="EMBL" id="HBKO01034283">
    <property type="protein sequence ID" value="CAE2256164.1"/>
    <property type="molecule type" value="Transcribed_RNA"/>
</dbReference>
<dbReference type="PANTHER" id="PTHR24111:SF0">
    <property type="entry name" value="LEUCINE-RICH REPEAT-CONTAINING PROTEIN"/>
    <property type="match status" value="1"/>
</dbReference>
<evidence type="ECO:0000313" key="2">
    <source>
        <dbReference type="EMBL" id="CAE2256155.1"/>
    </source>
</evidence>
<dbReference type="SMART" id="SM00368">
    <property type="entry name" value="LRR_RI"/>
    <property type="match status" value="4"/>
</dbReference>
<dbReference type="Pfam" id="PF13516">
    <property type="entry name" value="LRR_6"/>
    <property type="match status" value="5"/>
</dbReference>
<dbReference type="PANTHER" id="PTHR24111">
    <property type="entry name" value="LEUCINE-RICH REPEAT-CONTAINING PROTEIN 34"/>
    <property type="match status" value="1"/>
</dbReference>
<name>A0A6V4KLS6_9EUKA</name>
<organism evidence="3">
    <name type="scientific">Prymnesium polylepis</name>
    <dbReference type="NCBI Taxonomy" id="72548"/>
    <lineage>
        <taxon>Eukaryota</taxon>
        <taxon>Haptista</taxon>
        <taxon>Haptophyta</taxon>
        <taxon>Prymnesiophyceae</taxon>
        <taxon>Prymnesiales</taxon>
        <taxon>Prymnesiaceae</taxon>
        <taxon>Prymnesium</taxon>
    </lineage>
</organism>